<protein>
    <submittedName>
        <fullName evidence="1">Uncharacterized protein</fullName>
    </submittedName>
</protein>
<organism evidence="1 2">
    <name type="scientific">Prochlorococcus marinus (strain SARG / CCMP1375 / SS120)</name>
    <dbReference type="NCBI Taxonomy" id="167539"/>
    <lineage>
        <taxon>Bacteria</taxon>
        <taxon>Bacillati</taxon>
        <taxon>Cyanobacteriota</taxon>
        <taxon>Cyanophyceae</taxon>
        <taxon>Synechococcales</taxon>
        <taxon>Prochlorococcaceae</taxon>
        <taxon>Prochlorococcus</taxon>
    </lineage>
</organism>
<evidence type="ECO:0000313" key="2">
    <source>
        <dbReference type="Proteomes" id="UP000001420"/>
    </source>
</evidence>
<dbReference type="KEGG" id="pma:Pro_1335"/>
<dbReference type="STRING" id="167539.Pro_1335"/>
<name>Q7VAW8_PROMA</name>
<sequence length="612" mass="69760">MRLFANRKYVTSAFIFLGLFLLLEENYKADKLKPRSSSIIWEKVSYKENFPTHEEEIVWEPVDEEYFKKEYLVFDNQPRIMPQNIKEAQEFLLTMEPQEYDFSAPSYFNYSFPTNHQLDEGYWSHSIYTVSSFSGGEGENRGSGNQNYAYRIDYGIFQDVQISAFYSVADDPLYSLINKTKLIPNYWEVYGASFKSRLLEIQKWDVSLAGSLEAWNVRNGNAVNGNIFNNDQKEISEKNLIGSFSMPITRQINNNLDLNLILGSAFLPKSMGTSKDNFYGNNIYFGSGLSWKIRRDLYSTASILNTLGPGYNSFDSELTFSRVPIYNLGLDWHINPIIGIKTQVTNGFGLTPSTALLTIPSNNKPLYFTSIKYKPGSIDSPQKRFTSRQRYLSSGGLTVNTALIPPRGKMQIWANIDNKGNLFTSLGQSLSNAFQLEVVSFGSFEDVGKNKSNQFVDLYMNKNNYNTRIGGKFVFVSPLRNGSYWLGSRITFGRNQDNKQGYGFYELINTWEIDEAFAINFNPKIVWSGIGSLSSFGTSANIQLSNRWQLIPEFNLKLSKLADTNYTLALRRIINDHLDIDFYVSTSAGFQDIGQMTAVKNLRQGVKLSLQY</sequence>
<dbReference type="EMBL" id="AE017126">
    <property type="protein sequence ID" value="AAQ00379.1"/>
    <property type="molecule type" value="Genomic_DNA"/>
</dbReference>
<proteinExistence type="predicted"/>
<keyword evidence="2" id="KW-1185">Reference proteome</keyword>
<reference evidence="1 2" key="1">
    <citation type="journal article" date="2003" name="Proc. Natl. Acad. Sci. U.S.A.">
        <title>Genome sequence of the cyanobacterium Prochlorococcus marinus SS120, a nearly minimal oxyphototrophic genome.</title>
        <authorList>
            <person name="Dufresne A."/>
            <person name="Salanoubat M."/>
            <person name="Partensky F."/>
            <person name="Artiguenave F."/>
            <person name="Axmann I.M."/>
            <person name="Barbe V."/>
            <person name="Duprat S."/>
            <person name="Galperin M.Y."/>
            <person name="Koonin E.V."/>
            <person name="Le Gall F."/>
            <person name="Makarova K.S."/>
            <person name="Ostrowski M."/>
            <person name="Oztas S."/>
            <person name="Robert C."/>
            <person name="Rogozin I.B."/>
            <person name="Scanlan D.J."/>
            <person name="Tandeau de Marsac N."/>
            <person name="Weissenbach J."/>
            <person name="Wincker P."/>
            <person name="Wolf Y.I."/>
            <person name="Hess W.R."/>
        </authorList>
    </citation>
    <scope>NUCLEOTIDE SEQUENCE [LARGE SCALE GENOMIC DNA]</scope>
    <source>
        <strain evidence="2">SARG / CCMP1375 / SS120</strain>
    </source>
</reference>
<dbReference type="Proteomes" id="UP000001420">
    <property type="component" value="Chromosome"/>
</dbReference>
<gene>
    <name evidence="1" type="ordered locus">Pro_1335</name>
</gene>
<dbReference type="OrthoDB" id="542299at2"/>
<accession>Q7VAW8</accession>
<dbReference type="PATRIC" id="fig|167539.5.peg.1400"/>
<dbReference type="EnsemblBacteria" id="AAQ00379">
    <property type="protein sequence ID" value="AAQ00379"/>
    <property type="gene ID" value="Pro_1335"/>
</dbReference>
<dbReference type="HOGENOM" id="CLU_454858_0_0_3"/>
<dbReference type="AlphaFoldDB" id="Q7VAW8"/>
<dbReference type="eggNOG" id="COG3170">
    <property type="taxonomic scope" value="Bacteria"/>
</dbReference>
<evidence type="ECO:0000313" key="1">
    <source>
        <dbReference type="EMBL" id="AAQ00379.1"/>
    </source>
</evidence>